<evidence type="ECO:0000256" key="2">
    <source>
        <dbReference type="ARBA" id="ARBA00022643"/>
    </source>
</evidence>
<dbReference type="GO" id="GO:0008726">
    <property type="term" value="F:alkanesulfonate monooxygenase activity"/>
    <property type="evidence" value="ECO:0007669"/>
    <property type="project" value="TreeGrafter"/>
</dbReference>
<gene>
    <name evidence="6" type="ORF">FRACA_10022</name>
</gene>
<evidence type="ECO:0000256" key="4">
    <source>
        <dbReference type="ARBA" id="ARBA00023033"/>
    </source>
</evidence>
<dbReference type="Pfam" id="PF00296">
    <property type="entry name" value="Bac_luciferase"/>
    <property type="match status" value="1"/>
</dbReference>
<dbReference type="InterPro" id="IPR050172">
    <property type="entry name" value="SsuD_RutA_monooxygenase"/>
</dbReference>
<dbReference type="SUPFAM" id="SSF51679">
    <property type="entry name" value="Bacterial luciferase-like"/>
    <property type="match status" value="1"/>
</dbReference>
<keyword evidence="7" id="KW-1185">Reference proteome</keyword>
<dbReference type="Gene3D" id="3.20.20.30">
    <property type="entry name" value="Luciferase-like domain"/>
    <property type="match status" value="1"/>
</dbReference>
<keyword evidence="2" id="KW-0288">FMN</keyword>
<dbReference type="PANTHER" id="PTHR42847">
    <property type="entry name" value="ALKANESULFONATE MONOOXYGENASE"/>
    <property type="match status" value="1"/>
</dbReference>
<dbReference type="InterPro" id="IPR019923">
    <property type="entry name" value="Lucif-like_OxRdtase_MSMEG_2516"/>
</dbReference>
<dbReference type="PANTHER" id="PTHR42847:SF4">
    <property type="entry name" value="ALKANESULFONATE MONOOXYGENASE-RELATED"/>
    <property type="match status" value="1"/>
</dbReference>
<protein>
    <recommendedName>
        <fullName evidence="5">Luciferase-like domain-containing protein</fullName>
    </recommendedName>
</protein>
<proteinExistence type="predicted"/>
<dbReference type="GO" id="GO:0046306">
    <property type="term" value="P:alkanesulfonate catabolic process"/>
    <property type="evidence" value="ECO:0007669"/>
    <property type="project" value="TreeGrafter"/>
</dbReference>
<organism evidence="6 7">
    <name type="scientific">Frankia canadensis</name>
    <dbReference type="NCBI Taxonomy" id="1836972"/>
    <lineage>
        <taxon>Bacteria</taxon>
        <taxon>Bacillati</taxon>
        <taxon>Actinomycetota</taxon>
        <taxon>Actinomycetes</taxon>
        <taxon>Frankiales</taxon>
        <taxon>Frankiaceae</taxon>
        <taxon>Frankia</taxon>
    </lineage>
</organism>
<accession>A0A2I2KHY6</accession>
<name>A0A2I2KHY6_9ACTN</name>
<dbReference type="Proteomes" id="UP000234331">
    <property type="component" value="Unassembled WGS sequence"/>
</dbReference>
<evidence type="ECO:0000259" key="5">
    <source>
        <dbReference type="Pfam" id="PF00296"/>
    </source>
</evidence>
<reference evidence="6 7" key="1">
    <citation type="submission" date="2017-06" db="EMBL/GenBank/DDBJ databases">
        <authorList>
            <person name="Kim H.J."/>
            <person name="Triplett B.A."/>
        </authorList>
    </citation>
    <scope>NUCLEOTIDE SEQUENCE [LARGE SCALE GENOMIC DNA]</scope>
    <source>
        <strain evidence="6">FRACA_ARgP5</strain>
    </source>
</reference>
<evidence type="ECO:0000313" key="6">
    <source>
        <dbReference type="EMBL" id="SNQ45263.1"/>
    </source>
</evidence>
<keyword evidence="4" id="KW-0503">Monooxygenase</keyword>
<evidence type="ECO:0000256" key="3">
    <source>
        <dbReference type="ARBA" id="ARBA00023002"/>
    </source>
</evidence>
<dbReference type="InterPro" id="IPR011251">
    <property type="entry name" value="Luciferase-like_dom"/>
</dbReference>
<dbReference type="RefSeq" id="WP_165818153.1">
    <property type="nucleotide sequence ID" value="NZ_FZMO01000001.1"/>
</dbReference>
<keyword evidence="3" id="KW-0560">Oxidoreductase</keyword>
<evidence type="ECO:0000313" key="7">
    <source>
        <dbReference type="Proteomes" id="UP000234331"/>
    </source>
</evidence>
<dbReference type="InterPro" id="IPR036661">
    <property type="entry name" value="Luciferase-like_sf"/>
</dbReference>
<sequence length="328" mass="34661">MSHDPQPFRFGVRAGSSATPAELVDTAREAEDLGYYSVLFTDHYLGPGRAMAAANHPAQPLAAIPSATFAAARTSTIRVGFRVLCIDYHNPVVLAKELATIDQLSGGRLEIGLGAGWIQSEYDAMGVPFDTAGTRIKRLGTVVELLRAAFGPGEVDVDGHGVRASGFEALPKPVAATGPPIAIGGGGRKVLTLAGRAADIVAFNLNNAAGRLDPNGPRSSTAALTDERVRWVHEAAAATARTAPPMLEVGIAATAVSDHVEQAAGQFEAFFGLPGKEIVDHPHALIGSVDDICETLLERRSRYGFSYITIRDRVMKSFAPVVDRLADR</sequence>
<dbReference type="NCBIfam" id="TIGR03621">
    <property type="entry name" value="F420_MSMEG_2516"/>
    <property type="match status" value="1"/>
</dbReference>
<keyword evidence="1" id="KW-0285">Flavoprotein</keyword>
<feature type="domain" description="Luciferase-like" evidence="5">
    <location>
        <begin position="8"/>
        <end position="207"/>
    </location>
</feature>
<dbReference type="EMBL" id="FZMO01000001">
    <property type="protein sequence ID" value="SNQ45263.1"/>
    <property type="molecule type" value="Genomic_DNA"/>
</dbReference>
<evidence type="ECO:0000256" key="1">
    <source>
        <dbReference type="ARBA" id="ARBA00022630"/>
    </source>
</evidence>
<dbReference type="AlphaFoldDB" id="A0A2I2KHY6"/>